<comment type="cofactor">
    <cofactor evidence="1">
        <name>Zn(2+)</name>
        <dbReference type="ChEBI" id="CHEBI:29105"/>
    </cofactor>
</comment>
<evidence type="ECO:0000256" key="3">
    <source>
        <dbReference type="ARBA" id="ARBA00022525"/>
    </source>
</evidence>
<organism evidence="13 14">
    <name type="scientific">Bacillus spongiae</name>
    <dbReference type="NCBI Taxonomy" id="2683610"/>
    <lineage>
        <taxon>Bacteria</taxon>
        <taxon>Bacillati</taxon>
        <taxon>Bacillota</taxon>
        <taxon>Bacilli</taxon>
        <taxon>Bacillales</taxon>
        <taxon>Bacillaceae</taxon>
        <taxon>Bacillus</taxon>
    </lineage>
</organism>
<feature type="chain" id="PRO_5045255178" evidence="10">
    <location>
        <begin position="25"/>
        <end position="796"/>
    </location>
</feature>
<proteinExistence type="predicted"/>
<gene>
    <name evidence="13" type="ORF">WAK64_17225</name>
</gene>
<dbReference type="RefSeq" id="WP_336588238.1">
    <property type="nucleotide sequence ID" value="NZ_JBBAXC010000016.1"/>
</dbReference>
<evidence type="ECO:0000313" key="14">
    <source>
        <dbReference type="Proteomes" id="UP001312865"/>
    </source>
</evidence>
<dbReference type="SUPFAM" id="SSF55486">
    <property type="entry name" value="Metalloproteases ('zincins'), catalytic domain"/>
    <property type="match status" value="1"/>
</dbReference>
<evidence type="ECO:0000313" key="13">
    <source>
        <dbReference type="EMBL" id="MEI5908792.1"/>
    </source>
</evidence>
<dbReference type="Proteomes" id="UP001312865">
    <property type="component" value="Unassembled WGS sequence"/>
</dbReference>
<keyword evidence="14" id="KW-1185">Reference proteome</keyword>
<evidence type="ECO:0000256" key="6">
    <source>
        <dbReference type="ARBA" id="ARBA00022729"/>
    </source>
</evidence>
<dbReference type="EMBL" id="JBBAXC010000016">
    <property type="protein sequence ID" value="MEI5908792.1"/>
    <property type="molecule type" value="Genomic_DNA"/>
</dbReference>
<dbReference type="PIRSF" id="PIRSF007519">
    <property type="entry name" value="Protease_InhA"/>
    <property type="match status" value="1"/>
</dbReference>
<feature type="domain" description="Peptidase M6-like" evidence="11">
    <location>
        <begin position="150"/>
        <end position="433"/>
    </location>
</feature>
<evidence type="ECO:0000256" key="9">
    <source>
        <dbReference type="ARBA" id="ARBA00023049"/>
    </source>
</evidence>
<keyword evidence="8" id="KW-0862">Zinc</keyword>
<keyword evidence="6 10" id="KW-0732">Signal</keyword>
<dbReference type="InterPro" id="IPR008757">
    <property type="entry name" value="Peptidase_M6-like_domain"/>
</dbReference>
<keyword evidence="5" id="KW-0479">Metal-binding</keyword>
<evidence type="ECO:0000256" key="8">
    <source>
        <dbReference type="ARBA" id="ARBA00022833"/>
    </source>
</evidence>
<comment type="caution">
    <text evidence="13">The sequence shown here is derived from an EMBL/GenBank/DDBJ whole genome shotgun (WGS) entry which is preliminary data.</text>
</comment>
<evidence type="ECO:0000259" key="11">
    <source>
        <dbReference type="Pfam" id="PF05547"/>
    </source>
</evidence>
<keyword evidence="7" id="KW-0378">Hydrolase</keyword>
<dbReference type="PANTHER" id="PTHR13062:SF12">
    <property type="entry name" value="ALPHA-2-MACROGLOBULIN DOMAIN-CONTAINING PROTEIN"/>
    <property type="match status" value="1"/>
</dbReference>
<keyword evidence="9" id="KW-0482">Metalloprotease</keyword>
<evidence type="ECO:0000256" key="2">
    <source>
        <dbReference type="ARBA" id="ARBA00004613"/>
    </source>
</evidence>
<dbReference type="Pfam" id="PF05547">
    <property type="entry name" value="Peptidase_M6"/>
    <property type="match status" value="1"/>
</dbReference>
<keyword evidence="4" id="KW-0645">Protease</keyword>
<accession>A0ABU8HHN5</accession>
<feature type="domain" description="Immune inhibitor A-like metallopeptidase VEG" evidence="12">
    <location>
        <begin position="636"/>
        <end position="791"/>
    </location>
</feature>
<comment type="subcellular location">
    <subcellularLocation>
        <location evidence="2">Secreted</location>
    </subcellularLocation>
</comment>
<dbReference type="Pfam" id="PF20773">
    <property type="entry name" value="InhA-like_MAM"/>
    <property type="match status" value="1"/>
</dbReference>
<keyword evidence="3" id="KW-0964">Secreted</keyword>
<feature type="signal peptide" evidence="10">
    <location>
        <begin position="1"/>
        <end position="24"/>
    </location>
</feature>
<dbReference type="PANTHER" id="PTHR13062">
    <property type="entry name" value="COLLAGENASE"/>
    <property type="match status" value="1"/>
</dbReference>
<dbReference type="InterPro" id="IPR012300">
    <property type="entry name" value="Pept_M6_InhA"/>
</dbReference>
<evidence type="ECO:0000256" key="1">
    <source>
        <dbReference type="ARBA" id="ARBA00001947"/>
    </source>
</evidence>
<name>A0ABU8HHN5_9BACI</name>
<dbReference type="NCBIfam" id="TIGR03296">
    <property type="entry name" value="M6dom_TIGR03296"/>
    <property type="match status" value="1"/>
</dbReference>
<evidence type="ECO:0000256" key="4">
    <source>
        <dbReference type="ARBA" id="ARBA00022670"/>
    </source>
</evidence>
<evidence type="ECO:0000256" key="5">
    <source>
        <dbReference type="ARBA" id="ARBA00022723"/>
    </source>
</evidence>
<dbReference type="InterPro" id="IPR048665">
    <property type="entry name" value="InhA-like_VEG"/>
</dbReference>
<protein>
    <submittedName>
        <fullName evidence="13">Immune inhibitor A domain-containing protein</fullName>
    </submittedName>
</protein>
<evidence type="ECO:0000256" key="7">
    <source>
        <dbReference type="ARBA" id="ARBA00022801"/>
    </source>
</evidence>
<dbReference type="Pfam" id="PF20774">
    <property type="entry name" value="InhA-like_VEG"/>
    <property type="match status" value="1"/>
</dbReference>
<reference evidence="13 14" key="1">
    <citation type="journal article" date="2018" name="J. Microbiol.">
        <title>Bacillus spongiae sp. nov., isolated from sponge of Jeju Island.</title>
        <authorList>
            <person name="Lee G.E."/>
            <person name="Im W.T."/>
            <person name="Park J.S."/>
        </authorList>
    </citation>
    <scope>NUCLEOTIDE SEQUENCE [LARGE SCALE GENOMIC DNA]</scope>
    <source>
        <strain evidence="13 14">135PIL107-10</strain>
    </source>
</reference>
<evidence type="ECO:0000256" key="10">
    <source>
        <dbReference type="SAM" id="SignalP"/>
    </source>
</evidence>
<sequence length="796" mass="88350">MKRRQFVSVATAAVLSLGAFVAPASTNAMNMTSTKVETAKATTVESYYSVGSPIDLGIANEDRLIEMLKESGKISKDATVVEAEEAVKDYLKKASDKAEKQMKLDAELDEKDDKLSKKIKEELHKKPFKDWLKDKLSKWKKRHPENLVEESYDGDVREDKLLILLMEFPDFKANDINPEDTDMYYEDYVKEHYEDMAFGENGYEGPNGENLISMKQYYEQQSGGSYTVSGEIAGWYEAENPAAYYGAETATSNDVDARSLIKEGLDAAAADPNVDLSEFDQEDRYDLDGDGNYREPDGLIDHLMVLHSSVGQEAGGGQLGTDAIWSHRSQLYDVYPIDGTQTDIPYWGGSMAALDYTMVPADGAAGVFIHEYAHDLGLPDEYDTDYTGEGEPVSFWSVMSSGSWAGEIPGTEPPGFSPYAREYLQAAQGGNWLKYEEIDIDEIDRKGVEAILDEGASKGTNLDALKVNLPQKETVINTPATGSYEYHSQSGDYLNNDIITTVDLTNATSGALNFKAWYQIEKDWDYGSVKVKDGDADWVSIPGNITTTENPNGQNPGYGITGSSNGWIDASFDLSAYAGKEVQVAINYETDPAVAEAGLYVDDLQVVVDGDEVLFDGAEGEAVVQLNGFEKSNGIKFTDQYYLLEWRTHNGVDEGLSHIRRSGKQFAFNEGLVVWYVDDSYDDNWVGLHPGEGFLGVVDADQRTLKYSDGTVAPTIFQIYDAAFNNKRQDRLNLDFGDLRLKDYFTIRKPLFDDKRNYLNEGLPDAGRNIPNFGLKIRVMGQSHDGKVAKIQLSKK</sequence>
<evidence type="ECO:0000259" key="12">
    <source>
        <dbReference type="Pfam" id="PF20774"/>
    </source>
</evidence>